<comment type="caution">
    <text evidence="4">The sequence shown here is derived from an EMBL/GenBank/DDBJ whole genome shotgun (WGS) entry which is preliminary data.</text>
</comment>
<dbReference type="EMBL" id="SJJZ01000005">
    <property type="protein sequence ID" value="TCC02840.1"/>
    <property type="molecule type" value="Genomic_DNA"/>
</dbReference>
<dbReference type="Proteomes" id="UP000292346">
    <property type="component" value="Unassembled WGS sequence"/>
</dbReference>
<dbReference type="InterPro" id="IPR023365">
    <property type="entry name" value="Sortase_dom-sf"/>
</dbReference>
<evidence type="ECO:0000313" key="5">
    <source>
        <dbReference type="Proteomes" id="UP000292346"/>
    </source>
</evidence>
<evidence type="ECO:0000313" key="4">
    <source>
        <dbReference type="EMBL" id="TCC02840.1"/>
    </source>
</evidence>
<dbReference type="RefSeq" id="WP_131346909.1">
    <property type="nucleotide sequence ID" value="NZ_SJJZ01000005.1"/>
</dbReference>
<organism evidence="4 5">
    <name type="scientific">Kribbella soli</name>
    <dbReference type="NCBI Taxonomy" id="1124743"/>
    <lineage>
        <taxon>Bacteria</taxon>
        <taxon>Bacillati</taxon>
        <taxon>Actinomycetota</taxon>
        <taxon>Actinomycetes</taxon>
        <taxon>Propionibacteriales</taxon>
        <taxon>Kribbellaceae</taxon>
        <taxon>Kribbella</taxon>
    </lineage>
</organism>
<dbReference type="Gene3D" id="2.40.260.10">
    <property type="entry name" value="Sortase"/>
    <property type="match status" value="1"/>
</dbReference>
<keyword evidence="5" id="KW-1185">Reference proteome</keyword>
<dbReference type="InterPro" id="IPR005754">
    <property type="entry name" value="Sortase"/>
</dbReference>
<name>A0A4R0H2L3_9ACTN</name>
<dbReference type="PROSITE" id="PS51257">
    <property type="entry name" value="PROKAR_LIPOPROTEIN"/>
    <property type="match status" value="1"/>
</dbReference>
<dbReference type="AlphaFoldDB" id="A0A4R0H2L3"/>
<accession>A0A4R0H2L3</accession>
<protein>
    <submittedName>
        <fullName evidence="4">Class F sortase</fullName>
    </submittedName>
</protein>
<proteinExistence type="predicted"/>
<dbReference type="OrthoDB" id="525039at2"/>
<dbReference type="NCBIfam" id="NF033748">
    <property type="entry name" value="class_F_sortase"/>
    <property type="match status" value="1"/>
</dbReference>
<keyword evidence="1" id="KW-0378">Hydrolase</keyword>
<evidence type="ECO:0000256" key="1">
    <source>
        <dbReference type="ARBA" id="ARBA00022801"/>
    </source>
</evidence>
<evidence type="ECO:0000256" key="3">
    <source>
        <dbReference type="SAM" id="SignalP"/>
    </source>
</evidence>
<dbReference type="SUPFAM" id="SSF63817">
    <property type="entry name" value="Sortase"/>
    <property type="match status" value="1"/>
</dbReference>
<reference evidence="4 5" key="1">
    <citation type="submission" date="2019-02" db="EMBL/GenBank/DDBJ databases">
        <title>Kribbella capetownensis sp. nov. and Kribbella speibonae sp. nov., isolated from soil.</title>
        <authorList>
            <person name="Curtis S.M."/>
            <person name="Norton I."/>
            <person name="Everest G.J."/>
            <person name="Meyers P.R."/>
        </authorList>
    </citation>
    <scope>NUCLEOTIDE SEQUENCE [LARGE SCALE GENOMIC DNA]</scope>
    <source>
        <strain evidence="4 5">KCTC 29219</strain>
    </source>
</reference>
<sequence>MRTGAAVLFLATILTLTGCSTESGTGQTQGARSVEVASGAAAPTTTVITPTPSTPSTQNTGAPTRTPTLAVGPTGRPTLAVGKDSPTLRTEPSAEPSRRSPQGQRRGKPASLRSSTPIRVRIPAIGVDSRLMRLGITRSGSLQVPPNGFPAGWFTGAPTPGETGPAVIAGHVRWAGRPGVFARLASLKPGDKIMVARQDHSTATFRVSRVKEYPKASFPSAAIYGDIDHAGLRLITCGGLDAVSEKYEANLVVFADLID</sequence>
<keyword evidence="3" id="KW-0732">Signal</keyword>
<feature type="compositionally biased region" description="Polar residues" evidence="2">
    <location>
        <begin position="19"/>
        <end position="31"/>
    </location>
</feature>
<dbReference type="GO" id="GO:0016787">
    <property type="term" value="F:hydrolase activity"/>
    <property type="evidence" value="ECO:0007669"/>
    <property type="project" value="UniProtKB-KW"/>
</dbReference>
<feature type="region of interest" description="Disordered" evidence="2">
    <location>
        <begin position="19"/>
        <end position="117"/>
    </location>
</feature>
<feature type="signal peptide" evidence="3">
    <location>
        <begin position="1"/>
        <end position="20"/>
    </location>
</feature>
<feature type="chain" id="PRO_5038918225" evidence="3">
    <location>
        <begin position="21"/>
        <end position="259"/>
    </location>
</feature>
<dbReference type="Pfam" id="PF04203">
    <property type="entry name" value="Sortase"/>
    <property type="match status" value="1"/>
</dbReference>
<dbReference type="InterPro" id="IPR042001">
    <property type="entry name" value="Sortase_F"/>
</dbReference>
<gene>
    <name evidence="4" type="ORF">E0H45_38145</name>
</gene>
<feature type="compositionally biased region" description="Polar residues" evidence="2">
    <location>
        <begin position="58"/>
        <end position="67"/>
    </location>
</feature>
<dbReference type="CDD" id="cd05829">
    <property type="entry name" value="Sortase_F"/>
    <property type="match status" value="1"/>
</dbReference>
<feature type="compositionally biased region" description="Low complexity" evidence="2">
    <location>
        <begin position="43"/>
        <end position="57"/>
    </location>
</feature>
<evidence type="ECO:0000256" key="2">
    <source>
        <dbReference type="SAM" id="MobiDB-lite"/>
    </source>
</evidence>